<keyword evidence="1" id="KW-0812">Transmembrane</keyword>
<keyword evidence="3" id="KW-1185">Reference proteome</keyword>
<reference evidence="2" key="1">
    <citation type="submission" date="2020-11" db="EMBL/GenBank/DDBJ databases">
        <title>Azospira inquinata sp. nov.</title>
        <authorList>
            <person name="Moe W.M."/>
            <person name="Mikes M.C."/>
        </authorList>
    </citation>
    <scope>NUCLEOTIDE SEQUENCE</scope>
    <source>
        <strain evidence="2">Azo-3</strain>
    </source>
</reference>
<dbReference type="KEGG" id="aiq:Azoinq_14385"/>
<evidence type="ECO:0000256" key="1">
    <source>
        <dbReference type="SAM" id="Phobius"/>
    </source>
</evidence>
<proteinExistence type="predicted"/>
<evidence type="ECO:0008006" key="4">
    <source>
        <dbReference type="Google" id="ProtNLM"/>
    </source>
</evidence>
<feature type="transmembrane region" description="Helical" evidence="1">
    <location>
        <begin position="15"/>
        <end position="32"/>
    </location>
</feature>
<dbReference type="EMBL" id="CP064782">
    <property type="protein sequence ID" value="QWT48984.1"/>
    <property type="molecule type" value="Genomic_DNA"/>
</dbReference>
<accession>A0A975SMB9</accession>
<dbReference type="AlphaFoldDB" id="A0A975SMB9"/>
<organism evidence="2 3">
    <name type="scientific">Azospira inquinata</name>
    <dbReference type="NCBI Taxonomy" id="2785627"/>
    <lineage>
        <taxon>Bacteria</taxon>
        <taxon>Pseudomonadati</taxon>
        <taxon>Pseudomonadota</taxon>
        <taxon>Betaproteobacteria</taxon>
        <taxon>Rhodocyclales</taxon>
        <taxon>Rhodocyclaceae</taxon>
        <taxon>Azospira</taxon>
    </lineage>
</organism>
<protein>
    <recommendedName>
        <fullName evidence="4">Toxin CptA</fullName>
    </recommendedName>
</protein>
<dbReference type="Pfam" id="PF07254">
    <property type="entry name" value="Cpta_toxin"/>
    <property type="match status" value="1"/>
</dbReference>
<feature type="transmembrane region" description="Helical" evidence="1">
    <location>
        <begin position="38"/>
        <end position="56"/>
    </location>
</feature>
<keyword evidence="1" id="KW-0472">Membrane</keyword>
<gene>
    <name evidence="2" type="ORF">Azoinq_14385</name>
</gene>
<dbReference type="Proteomes" id="UP000683428">
    <property type="component" value="Chromosome"/>
</dbReference>
<evidence type="ECO:0000313" key="2">
    <source>
        <dbReference type="EMBL" id="QWT48984.1"/>
    </source>
</evidence>
<evidence type="ECO:0000313" key="3">
    <source>
        <dbReference type="Proteomes" id="UP000683428"/>
    </source>
</evidence>
<name>A0A975SMB9_9RHOO</name>
<dbReference type="InterPro" id="IPR009883">
    <property type="entry name" value="YgfX"/>
</dbReference>
<sequence length="148" mass="17014">MRFPLILGLTPSRRLGWLLAGFCATLGGGVFVLPAPNLGIRLLYGLAWGMVCWWVGREKKKGEACWLGELRLEKNGNLDWRPSSQVDFQPVELIPRESTLWSCILVLRCRREGQDRAAWLVVLADSLVEKKTGFRQLQLWLRWRKPEP</sequence>
<keyword evidence="1" id="KW-1133">Transmembrane helix</keyword>
<dbReference type="RefSeq" id="WP_216128202.1">
    <property type="nucleotide sequence ID" value="NZ_CP064782.1"/>
</dbReference>